<dbReference type="InterPro" id="IPR050824">
    <property type="entry name" value="Thiol_disulfide_DsbA"/>
</dbReference>
<keyword evidence="13" id="KW-1185">Reference proteome</keyword>
<gene>
    <name evidence="12" type="primary">dsbA_2</name>
    <name evidence="11" type="ORF">CFY87_08870</name>
    <name evidence="12" type="ORF">NCTC10851_02195</name>
</gene>
<evidence type="ECO:0000256" key="5">
    <source>
        <dbReference type="ARBA" id="ARBA00023157"/>
    </source>
</evidence>
<dbReference type="PROSITE" id="PS51352">
    <property type="entry name" value="THIOREDOXIN_2"/>
    <property type="match status" value="1"/>
</dbReference>
<dbReference type="EMBL" id="UFSB01000001">
    <property type="protein sequence ID" value="SUU38647.1"/>
    <property type="molecule type" value="Genomic_DNA"/>
</dbReference>
<dbReference type="PANTHER" id="PTHR35891">
    <property type="entry name" value="THIOL:DISULFIDE INTERCHANGE PROTEIN DSBA"/>
    <property type="match status" value="1"/>
</dbReference>
<dbReference type="GO" id="GO:0042597">
    <property type="term" value="C:periplasmic space"/>
    <property type="evidence" value="ECO:0007669"/>
    <property type="project" value="UniProtKB-SubCell"/>
</dbReference>
<dbReference type="PROSITE" id="PS00194">
    <property type="entry name" value="THIOREDOXIN_1"/>
    <property type="match status" value="1"/>
</dbReference>
<evidence type="ECO:0000256" key="7">
    <source>
        <dbReference type="PIRNR" id="PIRNR001488"/>
    </source>
</evidence>
<dbReference type="OrthoDB" id="9784896at2"/>
<evidence type="ECO:0000313" key="14">
    <source>
        <dbReference type="Proteomes" id="UP000254507"/>
    </source>
</evidence>
<accession>A0A263HC17</accession>
<evidence type="ECO:0000256" key="9">
    <source>
        <dbReference type="SAM" id="SignalP"/>
    </source>
</evidence>
<evidence type="ECO:0000256" key="2">
    <source>
        <dbReference type="ARBA" id="ARBA00005791"/>
    </source>
</evidence>
<dbReference type="SUPFAM" id="SSF52833">
    <property type="entry name" value="Thioredoxin-like"/>
    <property type="match status" value="1"/>
</dbReference>
<dbReference type="CDD" id="cd03019">
    <property type="entry name" value="DsbA_DsbA"/>
    <property type="match status" value="1"/>
</dbReference>
<evidence type="ECO:0000313" key="12">
    <source>
        <dbReference type="EMBL" id="SUU38647.1"/>
    </source>
</evidence>
<reference evidence="12 14" key="2">
    <citation type="submission" date="2018-06" db="EMBL/GenBank/DDBJ databases">
        <authorList>
            <consortium name="Pathogen Informatics"/>
            <person name="Doyle S."/>
        </authorList>
    </citation>
    <scope>NUCLEOTIDE SEQUENCE [LARGE SCALE GENOMIC DNA]</scope>
    <source>
        <strain evidence="12 14">NCTC10851</strain>
    </source>
</reference>
<feature type="signal peptide" evidence="9">
    <location>
        <begin position="1"/>
        <end position="20"/>
    </location>
</feature>
<dbReference type="InParanoid" id="A0A263HC17"/>
<protein>
    <recommendedName>
        <fullName evidence="7">Thiol:disulfide interchange protein</fullName>
    </recommendedName>
</protein>
<evidence type="ECO:0000313" key="11">
    <source>
        <dbReference type="EMBL" id="OZN24552.1"/>
    </source>
</evidence>
<keyword evidence="5 7" id="KW-1015">Disulfide bond</keyword>
<feature type="disulfide bond" description="Redox-active" evidence="8">
    <location>
        <begin position="50"/>
        <end position="53"/>
    </location>
</feature>
<dbReference type="Proteomes" id="UP000254507">
    <property type="component" value="Unassembled WGS sequence"/>
</dbReference>
<dbReference type="InterPro" id="IPR001853">
    <property type="entry name" value="DSBA-like_thioredoxin_dom"/>
</dbReference>
<feature type="chain" id="PRO_5044571884" description="Thiol:disulfide interchange protein" evidence="9">
    <location>
        <begin position="21"/>
        <end position="211"/>
    </location>
</feature>
<evidence type="ECO:0000256" key="3">
    <source>
        <dbReference type="ARBA" id="ARBA00022729"/>
    </source>
</evidence>
<dbReference type="Gene3D" id="3.40.30.10">
    <property type="entry name" value="Glutaredoxin"/>
    <property type="match status" value="1"/>
</dbReference>
<dbReference type="Proteomes" id="UP000215738">
    <property type="component" value="Unassembled WGS sequence"/>
</dbReference>
<dbReference type="NCBIfam" id="NF047695">
    <property type="entry name" value="ThlDiSintDsbAHaem"/>
    <property type="match status" value="1"/>
</dbReference>
<comment type="similarity">
    <text evidence="2">Belongs to the thioredoxin family. DsbA subfamily.</text>
</comment>
<reference evidence="11 13" key="1">
    <citation type="submission" date="2017-07" db="EMBL/GenBank/DDBJ databases">
        <title>Virulence factors identified in Actinobacillus seminis.</title>
        <authorList>
            <person name="Negrete-Abascal E."/>
            <person name="Vaca-Pacheco S."/>
            <person name="Montes-Garcia F."/>
            <person name="Leyto-Gil A.M."/>
            <person name="Fragoso-Garcia E."/>
            <person name="Carvente-Garcia R."/>
            <person name="Perez-Agueros S."/>
            <person name="Castelan-Sanchez H.G."/>
            <person name="Garcia-Molina A."/>
            <person name="Villamar T.E."/>
            <person name="Vazquez-Cruz C."/>
        </authorList>
    </citation>
    <scope>NUCLEOTIDE SEQUENCE [LARGE SCALE GENOMIC DNA]</scope>
    <source>
        <strain evidence="11 13">ATCC 15768</strain>
    </source>
</reference>
<evidence type="ECO:0000256" key="8">
    <source>
        <dbReference type="PIRSR" id="PIRSR001488-1"/>
    </source>
</evidence>
<keyword evidence="4 7" id="KW-0574">Periplasm</keyword>
<dbReference type="InterPro" id="IPR023205">
    <property type="entry name" value="DsbA/DsbL"/>
</dbReference>
<dbReference type="RefSeq" id="WP_094946822.1">
    <property type="nucleotide sequence ID" value="NZ_JBMHIA010000034.1"/>
</dbReference>
<name>A0A263HC17_9PAST</name>
<evidence type="ECO:0000313" key="13">
    <source>
        <dbReference type="Proteomes" id="UP000215738"/>
    </source>
</evidence>
<dbReference type="InterPro" id="IPR036249">
    <property type="entry name" value="Thioredoxin-like_sf"/>
</dbReference>
<proteinExistence type="inferred from homology"/>
<dbReference type="InterPro" id="IPR017937">
    <property type="entry name" value="Thioredoxin_CS"/>
</dbReference>
<keyword evidence="6" id="KW-0676">Redox-active center</keyword>
<dbReference type="InterPro" id="IPR013766">
    <property type="entry name" value="Thioredoxin_domain"/>
</dbReference>
<dbReference type="Pfam" id="PF01323">
    <property type="entry name" value="DSBA"/>
    <property type="match status" value="1"/>
</dbReference>
<sequence length="211" mass="23924">MKKLLLTLFSLFAVTANAYALDIQDGKQYISVNGQRSVQPEVVEFFSFYCPHCYDFEMRYDIPNKVKNSLPEGTAFRQYHVDFLGFQSENLTRAWALAMALGAENKVKKPLFEAAQNAVKSRNQSAPSMDDIRQIFIDNGVTAEQFDGGWNSFAVTALVNKQTKAAEQLHVRGVPDFYVNNQYRINPEGLSRTEQGFINDYVETINGLLKK</sequence>
<evidence type="ECO:0000256" key="4">
    <source>
        <dbReference type="ARBA" id="ARBA00022764"/>
    </source>
</evidence>
<dbReference type="EMBL" id="NLFK01000008">
    <property type="protein sequence ID" value="OZN24552.1"/>
    <property type="molecule type" value="Genomic_DNA"/>
</dbReference>
<dbReference type="FunCoup" id="A0A263HC17">
    <property type="interactions" value="121"/>
</dbReference>
<feature type="domain" description="Thioredoxin" evidence="10">
    <location>
        <begin position="10"/>
        <end position="164"/>
    </location>
</feature>
<keyword evidence="3 9" id="KW-0732">Signal</keyword>
<evidence type="ECO:0000256" key="1">
    <source>
        <dbReference type="ARBA" id="ARBA00004418"/>
    </source>
</evidence>
<dbReference type="PIRSF" id="PIRSF001488">
    <property type="entry name" value="Tdi_protein"/>
    <property type="match status" value="1"/>
</dbReference>
<dbReference type="GO" id="GO:0015036">
    <property type="term" value="F:disulfide oxidoreductase activity"/>
    <property type="evidence" value="ECO:0007669"/>
    <property type="project" value="UniProtKB-ARBA"/>
</dbReference>
<dbReference type="AlphaFoldDB" id="A0A263HC17"/>
<comment type="subcellular location">
    <subcellularLocation>
        <location evidence="1 7">Periplasm</location>
    </subcellularLocation>
</comment>
<evidence type="ECO:0000259" key="10">
    <source>
        <dbReference type="PROSITE" id="PS51352"/>
    </source>
</evidence>
<evidence type="ECO:0000256" key="6">
    <source>
        <dbReference type="ARBA" id="ARBA00023284"/>
    </source>
</evidence>
<organism evidence="12 14">
    <name type="scientific">Actinobacillus seminis</name>
    <dbReference type="NCBI Taxonomy" id="722"/>
    <lineage>
        <taxon>Bacteria</taxon>
        <taxon>Pseudomonadati</taxon>
        <taxon>Pseudomonadota</taxon>
        <taxon>Gammaproteobacteria</taxon>
        <taxon>Pasteurellales</taxon>
        <taxon>Pasteurellaceae</taxon>
        <taxon>Actinobacillus</taxon>
    </lineage>
</organism>
<dbReference type="PANTHER" id="PTHR35891:SF2">
    <property type="entry name" value="THIOL:DISULFIDE INTERCHANGE PROTEIN DSBA"/>
    <property type="match status" value="1"/>
</dbReference>